<dbReference type="InParanoid" id="A0A2V0PLB6"/>
<evidence type="ECO:0000313" key="2">
    <source>
        <dbReference type="Proteomes" id="UP000247498"/>
    </source>
</evidence>
<name>A0A2V0PLB6_9CHLO</name>
<dbReference type="Gene3D" id="2.10.220.10">
    <property type="entry name" value="Hormone Receptor, Insulin-like Growth Factor Receptor 1, Chain A, domain 2"/>
    <property type="match status" value="1"/>
</dbReference>
<dbReference type="Proteomes" id="UP000247498">
    <property type="component" value="Unassembled WGS sequence"/>
</dbReference>
<protein>
    <submittedName>
        <fullName evidence="1">Uncharacterized protein</fullName>
    </submittedName>
</protein>
<organism evidence="1 2">
    <name type="scientific">Raphidocelis subcapitata</name>
    <dbReference type="NCBI Taxonomy" id="307507"/>
    <lineage>
        <taxon>Eukaryota</taxon>
        <taxon>Viridiplantae</taxon>
        <taxon>Chlorophyta</taxon>
        <taxon>core chlorophytes</taxon>
        <taxon>Chlorophyceae</taxon>
        <taxon>CS clade</taxon>
        <taxon>Sphaeropleales</taxon>
        <taxon>Selenastraceae</taxon>
        <taxon>Raphidocelis</taxon>
    </lineage>
</organism>
<sequence>MTPAVCPGGSYFDDADNRCYPCTEYGPHCVECNDVQCMACDGNFEPVDDGCACPPDHYLNATDNCLPCTGFDPQCSKCDLPNNCTACNGGMVPDGTGGCSCPPKHYWDDLHSNPPECVSCSIWSEQGCDECDAHGCTKCPRNLVVISGDCE</sequence>
<proteinExistence type="predicted"/>
<comment type="caution">
    <text evidence="1">The sequence shown here is derived from an EMBL/GenBank/DDBJ whole genome shotgun (WGS) entry which is preliminary data.</text>
</comment>
<dbReference type="AlphaFoldDB" id="A0A2V0PLB6"/>
<gene>
    <name evidence="1" type="ORF">Rsub_11341</name>
</gene>
<reference evidence="1 2" key="1">
    <citation type="journal article" date="2018" name="Sci. Rep.">
        <title>Raphidocelis subcapitata (=Pseudokirchneriella subcapitata) provides an insight into genome evolution and environmental adaptations in the Sphaeropleales.</title>
        <authorList>
            <person name="Suzuki S."/>
            <person name="Yamaguchi H."/>
            <person name="Nakajima N."/>
            <person name="Kawachi M."/>
        </authorList>
    </citation>
    <scope>NUCLEOTIDE SEQUENCE [LARGE SCALE GENOMIC DNA]</scope>
    <source>
        <strain evidence="1 2">NIES-35</strain>
    </source>
</reference>
<dbReference type="InterPro" id="IPR009030">
    <property type="entry name" value="Growth_fac_rcpt_cys_sf"/>
</dbReference>
<dbReference type="OrthoDB" id="300641at2759"/>
<dbReference type="EMBL" id="BDRX01000108">
    <property type="protein sequence ID" value="GBF97815.1"/>
    <property type="molecule type" value="Genomic_DNA"/>
</dbReference>
<accession>A0A2V0PLB6</accession>
<evidence type="ECO:0000313" key="1">
    <source>
        <dbReference type="EMBL" id="GBF97815.1"/>
    </source>
</evidence>
<keyword evidence="2" id="KW-1185">Reference proteome</keyword>
<dbReference type="SUPFAM" id="SSF57184">
    <property type="entry name" value="Growth factor receptor domain"/>
    <property type="match status" value="1"/>
</dbReference>